<dbReference type="InParanoid" id="A0A5C7EVJ8"/>
<organism evidence="3 4">
    <name type="scientific">Pelomicrobium methylotrophicum</name>
    <dbReference type="NCBI Taxonomy" id="2602750"/>
    <lineage>
        <taxon>Bacteria</taxon>
        <taxon>Pseudomonadati</taxon>
        <taxon>Pseudomonadota</taxon>
        <taxon>Hydrogenophilia</taxon>
        <taxon>Hydrogenophilia incertae sedis</taxon>
        <taxon>Pelomicrobium</taxon>
    </lineage>
</organism>
<accession>A0A5C7EVJ8</accession>
<evidence type="ECO:0000313" key="4">
    <source>
        <dbReference type="Proteomes" id="UP000321201"/>
    </source>
</evidence>
<feature type="domain" description="VWFA" evidence="2">
    <location>
        <begin position="655"/>
        <end position="844"/>
    </location>
</feature>
<dbReference type="AlphaFoldDB" id="A0A5C7EVJ8"/>
<evidence type="ECO:0000256" key="1">
    <source>
        <dbReference type="SAM" id="MobiDB-lite"/>
    </source>
</evidence>
<dbReference type="PANTHER" id="PTHR41248:SF1">
    <property type="entry name" value="NORD PROTEIN"/>
    <property type="match status" value="1"/>
</dbReference>
<dbReference type="InterPro" id="IPR051928">
    <property type="entry name" value="NorD/CobT"/>
</dbReference>
<dbReference type="SMART" id="SM00327">
    <property type="entry name" value="VWA"/>
    <property type="match status" value="1"/>
</dbReference>
<reference evidence="3 4" key="1">
    <citation type="submission" date="2019-08" db="EMBL/GenBank/DDBJ databases">
        <title>Pelomicrobium methylotrophicum gen. nov., sp. nov. a moderately thermophilic, facultatively anaerobic, lithoautotrophic and methylotrophic bacterium isolated from a terrestrial mud volcano.</title>
        <authorList>
            <person name="Slobodkina G.B."/>
            <person name="Merkel A.Y."/>
            <person name="Slobodkin A.I."/>
        </authorList>
    </citation>
    <scope>NUCLEOTIDE SEQUENCE [LARGE SCALE GENOMIC DNA]</scope>
    <source>
        <strain evidence="3 4">SM250</strain>
    </source>
</reference>
<dbReference type="OrthoDB" id="9758211at2"/>
<sequence length="846" mass="94441">MDRTELEIEALLTQLERMSFVAHRDVNEALPSIRRHGGEVTCAWLSACHALFSHDREAGKAFIRGSPEAERVSETVLPWTHQALTFLRFRSPGRAVEGFMENLPWAFGTLGHAGEERWAEIGFRWCHRHMESGTLYFRTPVADLVGRQGIAGVEHLTQPAEELFETRRLMLATYLPGAIKVRNLFGPQALLPWAQRGADILQAGRLRGEAYFRLESEESLKVLMEQVPGYRVAEHQRLFGFLLTAWFDAPPQVRESPWSPDKGRAFVETDGRAVYLPVALPEREEAVVGVLHNAGHIACGSFERPQLEALFTAAGVDTLSLSSEGRTSLDPVFATFGDEALRFQLLFDLCEDLRVDARLNRRIPNHLRRLVRLAERRCPWQEASEPYYRAALDTVRLALDESSIASDRRKRLAWETLRGLTEDGATLVDAFRAAKVLLASGEFPRIETVEDFQQAYLPGRSPHGGRGVYPGEAQERSRSGAGEQAGGTPTKERSAKAGRERACCDRSGDAQAAEAATQGANGGSGGEMGGRRAGASAVAGGALHRANERGVPYPEWDYREGRYRRQWAWVQERRLSEANLAEAERLTAAYADALTRLKRAIQAQKPTRLAPRRRQLEGDEVDVDAAVGFITEKRAGRLPLPRVYRQRRPAQRDTSVMLLADLSTSVMQQLPGDQGRIVDRIRAGILLFAEAMEEVGDPYAIAGFSSKYRDNVSYYLIKEFDEPLTTEVRAVVGGLSGRLATRMGAAIRHALTRFAASPCPRRLLLILSDGRPEDYDDGGDIRYLHEDTRVAVKEAVEQGVHPFCITLDPAGSDYLPRIFGRGHFLVLDHLNSLPRKLPEIYLRLRR</sequence>
<dbReference type="SUPFAM" id="SSF53300">
    <property type="entry name" value="vWA-like"/>
    <property type="match status" value="1"/>
</dbReference>
<evidence type="ECO:0000259" key="2">
    <source>
        <dbReference type="PROSITE" id="PS50234"/>
    </source>
</evidence>
<keyword evidence="4" id="KW-1185">Reference proteome</keyword>
<feature type="compositionally biased region" description="Basic and acidic residues" evidence="1">
    <location>
        <begin position="490"/>
        <end position="508"/>
    </location>
</feature>
<dbReference type="Gene3D" id="3.40.50.410">
    <property type="entry name" value="von Willebrand factor, type A domain"/>
    <property type="match status" value="1"/>
</dbReference>
<feature type="region of interest" description="Disordered" evidence="1">
    <location>
        <begin position="456"/>
        <end position="533"/>
    </location>
</feature>
<comment type="caution">
    <text evidence="3">The sequence shown here is derived from an EMBL/GenBank/DDBJ whole genome shotgun (WGS) entry which is preliminary data.</text>
</comment>
<dbReference type="EMBL" id="VPFL01000015">
    <property type="protein sequence ID" value="TXF11285.1"/>
    <property type="molecule type" value="Genomic_DNA"/>
</dbReference>
<feature type="compositionally biased region" description="Low complexity" evidence="1">
    <location>
        <begin position="509"/>
        <end position="519"/>
    </location>
</feature>
<feature type="compositionally biased region" description="Gly residues" evidence="1">
    <location>
        <begin position="520"/>
        <end position="532"/>
    </location>
</feature>
<evidence type="ECO:0000313" key="3">
    <source>
        <dbReference type="EMBL" id="TXF11285.1"/>
    </source>
</evidence>
<dbReference type="PROSITE" id="PS50234">
    <property type="entry name" value="VWFA"/>
    <property type="match status" value="1"/>
</dbReference>
<dbReference type="Proteomes" id="UP000321201">
    <property type="component" value="Unassembled WGS sequence"/>
</dbReference>
<dbReference type="RefSeq" id="WP_147800301.1">
    <property type="nucleotide sequence ID" value="NZ_VPFL01000015.1"/>
</dbReference>
<dbReference type="CDD" id="cd01454">
    <property type="entry name" value="vWA_norD_type"/>
    <property type="match status" value="1"/>
</dbReference>
<protein>
    <submittedName>
        <fullName evidence="3">VWA domain-containing protein</fullName>
    </submittedName>
</protein>
<name>A0A5C7EVJ8_9PROT</name>
<dbReference type="PANTHER" id="PTHR41248">
    <property type="entry name" value="NORD PROTEIN"/>
    <property type="match status" value="1"/>
</dbReference>
<gene>
    <name evidence="3" type="ORF">FR698_11255</name>
</gene>
<proteinExistence type="predicted"/>
<dbReference type="InterPro" id="IPR036465">
    <property type="entry name" value="vWFA_dom_sf"/>
</dbReference>
<dbReference type="InterPro" id="IPR002035">
    <property type="entry name" value="VWF_A"/>
</dbReference>